<evidence type="ECO:0000313" key="4">
    <source>
        <dbReference type="EMBL" id="KAK1437195.1"/>
    </source>
</evidence>
<sequence>MAPESTTVSENNTLIQVTATTHFPIKLTATNFPVWRKQVESTLLGLDLFKYLNGTQSAPTKLLPDNKPNPEYTAWFRQDQTLISALLGSCTETIQPIVSSATTAHQAWNRLTASYASASRSRTKLTISRQLDHPNIIRLLGYCKDEHKCLLVYEYMPNKSLDHFLFTNAHGIVKPLSWATRVLIMRGVARGLTYLHSEKLGYNAKLGDFGLVKYGWEKYFGSENRSKYPFQLDILSSPLPSYMTSCHLSLKNDIYDFGVVLLESITGRREYDPNLPDEDQNIVGWALQIQSNGKNVKEVMDPRLGDNYPLQGASECFALALRCVAETSNDRPSCEEVLQSLDQIYRRSSPVKSWIKIF</sequence>
<evidence type="ECO:0000256" key="2">
    <source>
        <dbReference type="ARBA" id="ARBA00022475"/>
    </source>
</evidence>
<comment type="caution">
    <text evidence="4">The sequence shown here is derived from an EMBL/GenBank/DDBJ whole genome shotgun (WGS) entry which is preliminary data.</text>
</comment>
<keyword evidence="2" id="KW-1003">Cell membrane</keyword>
<name>A0AAD8L7K1_TARER</name>
<comment type="subcellular location">
    <subcellularLocation>
        <location evidence="1">Cell membrane</location>
    </subcellularLocation>
</comment>
<accession>A0AAD8L7K1</accession>
<evidence type="ECO:0000256" key="1">
    <source>
        <dbReference type="ARBA" id="ARBA00004236"/>
    </source>
</evidence>
<dbReference type="EMBL" id="JAUHHV010000001">
    <property type="protein sequence ID" value="KAK1437195.1"/>
    <property type="molecule type" value="Genomic_DNA"/>
</dbReference>
<evidence type="ECO:0000313" key="5">
    <source>
        <dbReference type="Proteomes" id="UP001229421"/>
    </source>
</evidence>
<dbReference type="Pfam" id="PF07714">
    <property type="entry name" value="PK_Tyr_Ser-Thr"/>
    <property type="match status" value="1"/>
</dbReference>
<dbReference type="Gene3D" id="3.30.200.20">
    <property type="entry name" value="Phosphorylase Kinase, domain 1"/>
    <property type="match status" value="1"/>
</dbReference>
<dbReference type="AlphaFoldDB" id="A0AAD8L7K1"/>
<dbReference type="Proteomes" id="UP001229421">
    <property type="component" value="Unassembled WGS sequence"/>
</dbReference>
<proteinExistence type="predicted"/>
<protein>
    <recommendedName>
        <fullName evidence="3">Protein kinase domain-containing protein</fullName>
    </recommendedName>
</protein>
<dbReference type="PROSITE" id="PS50011">
    <property type="entry name" value="PROTEIN_KINASE_DOM"/>
    <property type="match status" value="1"/>
</dbReference>
<evidence type="ECO:0000259" key="3">
    <source>
        <dbReference type="PROSITE" id="PS50011"/>
    </source>
</evidence>
<dbReference type="InterPro" id="IPR050823">
    <property type="entry name" value="Plant_Ser_Thr_Prot_Kinase"/>
</dbReference>
<dbReference type="InterPro" id="IPR000719">
    <property type="entry name" value="Prot_kinase_dom"/>
</dbReference>
<dbReference type="GO" id="GO:0005886">
    <property type="term" value="C:plasma membrane"/>
    <property type="evidence" value="ECO:0007669"/>
    <property type="project" value="UniProtKB-SubCell"/>
</dbReference>
<dbReference type="GO" id="GO:0005524">
    <property type="term" value="F:ATP binding"/>
    <property type="evidence" value="ECO:0007669"/>
    <property type="project" value="InterPro"/>
</dbReference>
<dbReference type="Gene3D" id="1.10.510.10">
    <property type="entry name" value="Transferase(Phosphotransferase) domain 1"/>
    <property type="match status" value="1"/>
</dbReference>
<dbReference type="SUPFAM" id="SSF56112">
    <property type="entry name" value="Protein kinase-like (PK-like)"/>
    <property type="match status" value="1"/>
</dbReference>
<keyword evidence="5" id="KW-1185">Reference proteome</keyword>
<reference evidence="4" key="1">
    <citation type="journal article" date="2023" name="bioRxiv">
        <title>Improved chromosome-level genome assembly for marigold (Tagetes erecta).</title>
        <authorList>
            <person name="Jiang F."/>
            <person name="Yuan L."/>
            <person name="Wang S."/>
            <person name="Wang H."/>
            <person name="Xu D."/>
            <person name="Wang A."/>
            <person name="Fan W."/>
        </authorList>
    </citation>
    <scope>NUCLEOTIDE SEQUENCE</scope>
    <source>
        <strain evidence="4">WSJ</strain>
        <tissue evidence="4">Leaf</tissue>
    </source>
</reference>
<organism evidence="4 5">
    <name type="scientific">Tagetes erecta</name>
    <name type="common">African marigold</name>
    <dbReference type="NCBI Taxonomy" id="13708"/>
    <lineage>
        <taxon>Eukaryota</taxon>
        <taxon>Viridiplantae</taxon>
        <taxon>Streptophyta</taxon>
        <taxon>Embryophyta</taxon>
        <taxon>Tracheophyta</taxon>
        <taxon>Spermatophyta</taxon>
        <taxon>Magnoliopsida</taxon>
        <taxon>eudicotyledons</taxon>
        <taxon>Gunneridae</taxon>
        <taxon>Pentapetalae</taxon>
        <taxon>asterids</taxon>
        <taxon>campanulids</taxon>
        <taxon>Asterales</taxon>
        <taxon>Asteraceae</taxon>
        <taxon>Asteroideae</taxon>
        <taxon>Heliantheae alliance</taxon>
        <taxon>Tageteae</taxon>
        <taxon>Tagetes</taxon>
    </lineage>
</organism>
<keyword evidence="2" id="KW-0472">Membrane</keyword>
<feature type="domain" description="Protein kinase" evidence="3">
    <location>
        <begin position="76"/>
        <end position="345"/>
    </location>
</feature>
<dbReference type="InterPro" id="IPR011009">
    <property type="entry name" value="Kinase-like_dom_sf"/>
</dbReference>
<dbReference type="InterPro" id="IPR001245">
    <property type="entry name" value="Ser-Thr/Tyr_kinase_cat_dom"/>
</dbReference>
<dbReference type="GO" id="GO:0004672">
    <property type="term" value="F:protein kinase activity"/>
    <property type="evidence" value="ECO:0007669"/>
    <property type="project" value="InterPro"/>
</dbReference>
<dbReference type="PANTHER" id="PTHR45621">
    <property type="entry name" value="OS01G0588500 PROTEIN-RELATED"/>
    <property type="match status" value="1"/>
</dbReference>
<gene>
    <name evidence="4" type="ORF">QVD17_02983</name>
</gene>